<evidence type="ECO:0000256" key="1">
    <source>
        <dbReference type="SAM" id="MobiDB-lite"/>
    </source>
</evidence>
<dbReference type="Gramene" id="LPERR03G13380.1">
    <property type="protein sequence ID" value="LPERR03G13380.1"/>
    <property type="gene ID" value="LPERR03G13380"/>
</dbReference>
<sequence length="61" mass="7064">MASGRRGREAIKPWCVGRKDARGGGAWRRGREAMGEERRRGEAKRERRERRRGEGERGDVL</sequence>
<keyword evidence="3" id="KW-1185">Reference proteome</keyword>
<name>A0A0D9VTD2_9ORYZ</name>
<dbReference type="HOGENOM" id="CLU_2925923_0_0_1"/>
<dbReference type="EnsemblPlants" id="LPERR03G13380.1">
    <property type="protein sequence ID" value="LPERR03G13380.1"/>
    <property type="gene ID" value="LPERR03G13380"/>
</dbReference>
<protein>
    <submittedName>
        <fullName evidence="2">Uncharacterized protein</fullName>
    </submittedName>
</protein>
<reference evidence="2 3" key="1">
    <citation type="submission" date="2012-08" db="EMBL/GenBank/DDBJ databases">
        <title>Oryza genome evolution.</title>
        <authorList>
            <person name="Wing R.A."/>
        </authorList>
    </citation>
    <scope>NUCLEOTIDE SEQUENCE</scope>
</reference>
<organism evidence="2 3">
    <name type="scientific">Leersia perrieri</name>
    <dbReference type="NCBI Taxonomy" id="77586"/>
    <lineage>
        <taxon>Eukaryota</taxon>
        <taxon>Viridiplantae</taxon>
        <taxon>Streptophyta</taxon>
        <taxon>Embryophyta</taxon>
        <taxon>Tracheophyta</taxon>
        <taxon>Spermatophyta</taxon>
        <taxon>Magnoliopsida</taxon>
        <taxon>Liliopsida</taxon>
        <taxon>Poales</taxon>
        <taxon>Poaceae</taxon>
        <taxon>BOP clade</taxon>
        <taxon>Oryzoideae</taxon>
        <taxon>Oryzeae</taxon>
        <taxon>Oryzinae</taxon>
        <taxon>Leersia</taxon>
    </lineage>
</organism>
<accession>A0A0D9VTD2</accession>
<reference evidence="3" key="2">
    <citation type="submission" date="2013-12" db="EMBL/GenBank/DDBJ databases">
        <authorList>
            <person name="Yu Y."/>
            <person name="Lee S."/>
            <person name="de Baynast K."/>
            <person name="Wissotski M."/>
            <person name="Liu L."/>
            <person name="Talag J."/>
            <person name="Goicoechea J."/>
            <person name="Angelova A."/>
            <person name="Jetty R."/>
            <person name="Kudrna D."/>
            <person name="Golser W."/>
            <person name="Rivera L."/>
            <person name="Zhang J."/>
            <person name="Wing R."/>
        </authorList>
    </citation>
    <scope>NUCLEOTIDE SEQUENCE</scope>
</reference>
<proteinExistence type="predicted"/>
<dbReference type="AlphaFoldDB" id="A0A0D9VTD2"/>
<feature type="region of interest" description="Disordered" evidence="1">
    <location>
        <begin position="18"/>
        <end position="61"/>
    </location>
</feature>
<dbReference type="Proteomes" id="UP000032180">
    <property type="component" value="Chromosome 3"/>
</dbReference>
<evidence type="ECO:0000313" key="2">
    <source>
        <dbReference type="EnsemblPlants" id="LPERR03G13380.1"/>
    </source>
</evidence>
<feature type="compositionally biased region" description="Basic and acidic residues" evidence="1">
    <location>
        <begin position="29"/>
        <end position="61"/>
    </location>
</feature>
<evidence type="ECO:0000313" key="3">
    <source>
        <dbReference type="Proteomes" id="UP000032180"/>
    </source>
</evidence>
<reference evidence="2" key="3">
    <citation type="submission" date="2015-04" db="UniProtKB">
        <authorList>
            <consortium name="EnsemblPlants"/>
        </authorList>
    </citation>
    <scope>IDENTIFICATION</scope>
</reference>